<accession>A0A9J6GRS7</accession>
<organism evidence="1 2">
    <name type="scientific">Haemaphysalis longicornis</name>
    <name type="common">Bush tick</name>
    <dbReference type="NCBI Taxonomy" id="44386"/>
    <lineage>
        <taxon>Eukaryota</taxon>
        <taxon>Metazoa</taxon>
        <taxon>Ecdysozoa</taxon>
        <taxon>Arthropoda</taxon>
        <taxon>Chelicerata</taxon>
        <taxon>Arachnida</taxon>
        <taxon>Acari</taxon>
        <taxon>Parasitiformes</taxon>
        <taxon>Ixodida</taxon>
        <taxon>Ixodoidea</taxon>
        <taxon>Ixodidae</taxon>
        <taxon>Haemaphysalinae</taxon>
        <taxon>Haemaphysalis</taxon>
    </lineage>
</organism>
<comment type="caution">
    <text evidence="1">The sequence shown here is derived from an EMBL/GenBank/DDBJ whole genome shotgun (WGS) entry which is preliminary data.</text>
</comment>
<evidence type="ECO:0000313" key="2">
    <source>
        <dbReference type="Proteomes" id="UP000821853"/>
    </source>
</evidence>
<dbReference type="EMBL" id="JABSTR010000008">
    <property type="protein sequence ID" value="KAH9377440.1"/>
    <property type="molecule type" value="Genomic_DNA"/>
</dbReference>
<dbReference type="AlphaFoldDB" id="A0A9J6GRS7"/>
<dbReference type="OrthoDB" id="6491850at2759"/>
<reference evidence="1 2" key="1">
    <citation type="journal article" date="2020" name="Cell">
        <title>Large-Scale Comparative Analyses of Tick Genomes Elucidate Their Genetic Diversity and Vector Capacities.</title>
        <authorList>
            <consortium name="Tick Genome and Microbiome Consortium (TIGMIC)"/>
            <person name="Jia N."/>
            <person name="Wang J."/>
            <person name="Shi W."/>
            <person name="Du L."/>
            <person name="Sun Y."/>
            <person name="Zhan W."/>
            <person name="Jiang J.F."/>
            <person name="Wang Q."/>
            <person name="Zhang B."/>
            <person name="Ji P."/>
            <person name="Bell-Sakyi L."/>
            <person name="Cui X.M."/>
            <person name="Yuan T.T."/>
            <person name="Jiang B.G."/>
            <person name="Yang W.F."/>
            <person name="Lam T.T."/>
            <person name="Chang Q.C."/>
            <person name="Ding S.J."/>
            <person name="Wang X.J."/>
            <person name="Zhu J.G."/>
            <person name="Ruan X.D."/>
            <person name="Zhao L."/>
            <person name="Wei J.T."/>
            <person name="Ye R.Z."/>
            <person name="Que T.C."/>
            <person name="Du C.H."/>
            <person name="Zhou Y.H."/>
            <person name="Cheng J.X."/>
            <person name="Dai P.F."/>
            <person name="Guo W.B."/>
            <person name="Han X.H."/>
            <person name="Huang E.J."/>
            <person name="Li L.F."/>
            <person name="Wei W."/>
            <person name="Gao Y.C."/>
            <person name="Liu J.Z."/>
            <person name="Shao H.Z."/>
            <person name="Wang X."/>
            <person name="Wang C.C."/>
            <person name="Yang T.C."/>
            <person name="Huo Q.B."/>
            <person name="Li W."/>
            <person name="Chen H.Y."/>
            <person name="Chen S.E."/>
            <person name="Zhou L.G."/>
            <person name="Ni X.B."/>
            <person name="Tian J.H."/>
            <person name="Sheng Y."/>
            <person name="Liu T."/>
            <person name="Pan Y.S."/>
            <person name="Xia L.Y."/>
            <person name="Li J."/>
            <person name="Zhao F."/>
            <person name="Cao W.C."/>
        </authorList>
    </citation>
    <scope>NUCLEOTIDE SEQUENCE [LARGE SCALE GENOMIC DNA]</scope>
    <source>
        <strain evidence="1">HaeL-2018</strain>
    </source>
</reference>
<keyword evidence="2" id="KW-1185">Reference proteome</keyword>
<name>A0A9J6GRS7_HAELO</name>
<dbReference type="Proteomes" id="UP000821853">
    <property type="component" value="Unassembled WGS sequence"/>
</dbReference>
<evidence type="ECO:0000313" key="1">
    <source>
        <dbReference type="EMBL" id="KAH9377440.1"/>
    </source>
</evidence>
<protein>
    <submittedName>
        <fullName evidence="1">Uncharacterized protein</fullName>
    </submittedName>
</protein>
<gene>
    <name evidence="1" type="ORF">HPB48_010034</name>
</gene>
<dbReference type="VEuPathDB" id="VectorBase:HLOH_049115"/>
<proteinExistence type="predicted"/>
<sequence>MARGHNGCGTALEHLMKQIEQILRMTNRVTNRRHGMKEGDILKIVNALIISRVAYSAPFLCLTATNIKTLNAALRKAIKMALGLPQ</sequence>